<feature type="compositionally biased region" description="Low complexity" evidence="1">
    <location>
        <begin position="28"/>
        <end position="42"/>
    </location>
</feature>
<reference evidence="2 3" key="1">
    <citation type="journal article" date="2023" name="Plants (Basel)">
        <title>Bridging the Gap: Combining Genomics and Transcriptomics Approaches to Understand Stylosanthes scabra, an Orphan Legume from the Brazilian Caatinga.</title>
        <authorList>
            <person name="Ferreira-Neto J.R.C."/>
            <person name="da Silva M.D."/>
            <person name="Binneck E."/>
            <person name="de Melo N.F."/>
            <person name="da Silva R.H."/>
            <person name="de Melo A.L.T.M."/>
            <person name="Pandolfi V."/>
            <person name="Bustamante F.O."/>
            <person name="Brasileiro-Vidal A.C."/>
            <person name="Benko-Iseppon A.M."/>
        </authorList>
    </citation>
    <scope>NUCLEOTIDE SEQUENCE [LARGE SCALE GENOMIC DNA]</scope>
    <source>
        <tissue evidence="2">Leaves</tissue>
    </source>
</reference>
<gene>
    <name evidence="2" type="ORF">PIB30_025277</name>
</gene>
<feature type="region of interest" description="Disordered" evidence="1">
    <location>
        <begin position="244"/>
        <end position="300"/>
    </location>
</feature>
<organism evidence="2 3">
    <name type="scientific">Stylosanthes scabra</name>
    <dbReference type="NCBI Taxonomy" id="79078"/>
    <lineage>
        <taxon>Eukaryota</taxon>
        <taxon>Viridiplantae</taxon>
        <taxon>Streptophyta</taxon>
        <taxon>Embryophyta</taxon>
        <taxon>Tracheophyta</taxon>
        <taxon>Spermatophyta</taxon>
        <taxon>Magnoliopsida</taxon>
        <taxon>eudicotyledons</taxon>
        <taxon>Gunneridae</taxon>
        <taxon>Pentapetalae</taxon>
        <taxon>rosids</taxon>
        <taxon>fabids</taxon>
        <taxon>Fabales</taxon>
        <taxon>Fabaceae</taxon>
        <taxon>Papilionoideae</taxon>
        <taxon>50 kb inversion clade</taxon>
        <taxon>dalbergioids sensu lato</taxon>
        <taxon>Dalbergieae</taxon>
        <taxon>Pterocarpus clade</taxon>
        <taxon>Stylosanthes</taxon>
    </lineage>
</organism>
<feature type="region of interest" description="Disordered" evidence="1">
    <location>
        <begin position="19"/>
        <end position="68"/>
    </location>
</feature>
<protein>
    <submittedName>
        <fullName evidence="2">Uncharacterized protein</fullName>
    </submittedName>
</protein>
<keyword evidence="3" id="KW-1185">Reference proteome</keyword>
<feature type="compositionally biased region" description="Low complexity" evidence="1">
    <location>
        <begin position="284"/>
        <end position="300"/>
    </location>
</feature>
<accession>A0ABU6U8W2</accession>
<feature type="compositionally biased region" description="Basic residues" evidence="1">
    <location>
        <begin position="43"/>
        <end position="53"/>
    </location>
</feature>
<evidence type="ECO:0000256" key="1">
    <source>
        <dbReference type="SAM" id="MobiDB-lite"/>
    </source>
</evidence>
<dbReference type="EMBL" id="JASCZI010120921">
    <property type="protein sequence ID" value="MED6157657.1"/>
    <property type="molecule type" value="Genomic_DNA"/>
</dbReference>
<sequence length="336" mass="37198">MDSYLSIRSVVAFVDDGKMALKPHHHPPSSSHSQSHHQSTSPSRRRRQHRHQRGSPSPITVNRRLHSAGDAPNPCVTFDLHSHQSPAIASLLSVNLCLCPSPLRPPSKPFRLPYHRIHRASAVAPASPSVPPSPRTPATATETFLSPSVLAPASSLYLRALSLSLCSLRVLQRLRVIFFRLNLGWTNESVARDRSGFQNLASNKEIQEYGLRMHHLCTATFLAQLITTHHHRHYMDLLRSAYDHASDDEDHPNPQHPPPQPKRQRLSLSSSSYPPKPYLPPATLPQSSSSSLNPNPIPGSYVSKRQRALLAPVPHPHPIPLPLHSSTTLSGILLLP</sequence>
<feature type="compositionally biased region" description="Pro residues" evidence="1">
    <location>
        <begin position="274"/>
        <end position="283"/>
    </location>
</feature>
<dbReference type="Proteomes" id="UP001341840">
    <property type="component" value="Unassembled WGS sequence"/>
</dbReference>
<name>A0ABU6U8W2_9FABA</name>
<evidence type="ECO:0000313" key="3">
    <source>
        <dbReference type="Proteomes" id="UP001341840"/>
    </source>
</evidence>
<proteinExistence type="predicted"/>
<evidence type="ECO:0000313" key="2">
    <source>
        <dbReference type="EMBL" id="MED6157657.1"/>
    </source>
</evidence>
<comment type="caution">
    <text evidence="2">The sequence shown here is derived from an EMBL/GenBank/DDBJ whole genome shotgun (WGS) entry which is preliminary data.</text>
</comment>